<dbReference type="Proteomes" id="UP000620124">
    <property type="component" value="Unassembled WGS sequence"/>
</dbReference>
<organism evidence="1 2">
    <name type="scientific">Mycena venus</name>
    <dbReference type="NCBI Taxonomy" id="2733690"/>
    <lineage>
        <taxon>Eukaryota</taxon>
        <taxon>Fungi</taxon>
        <taxon>Dikarya</taxon>
        <taxon>Basidiomycota</taxon>
        <taxon>Agaricomycotina</taxon>
        <taxon>Agaricomycetes</taxon>
        <taxon>Agaricomycetidae</taxon>
        <taxon>Agaricales</taxon>
        <taxon>Marasmiineae</taxon>
        <taxon>Mycenaceae</taxon>
        <taxon>Mycena</taxon>
    </lineage>
</organism>
<keyword evidence="2" id="KW-1185">Reference proteome</keyword>
<gene>
    <name evidence="1" type="ORF">MVEN_00597600</name>
</gene>
<dbReference type="AlphaFoldDB" id="A0A8H7D501"/>
<evidence type="ECO:0000313" key="1">
    <source>
        <dbReference type="EMBL" id="KAF7362499.1"/>
    </source>
</evidence>
<evidence type="ECO:0000313" key="2">
    <source>
        <dbReference type="Proteomes" id="UP000620124"/>
    </source>
</evidence>
<protein>
    <submittedName>
        <fullName evidence="1">Ankyrin repeat-containing protein P16F5,05c</fullName>
    </submittedName>
</protein>
<reference evidence="1" key="1">
    <citation type="submission" date="2020-05" db="EMBL/GenBank/DDBJ databases">
        <title>Mycena genomes resolve the evolution of fungal bioluminescence.</title>
        <authorList>
            <person name="Tsai I.J."/>
        </authorList>
    </citation>
    <scope>NUCLEOTIDE SEQUENCE</scope>
    <source>
        <strain evidence="1">CCC161011</strain>
    </source>
</reference>
<dbReference type="OrthoDB" id="10057496at2759"/>
<dbReference type="EMBL" id="JACAZI010000004">
    <property type="protein sequence ID" value="KAF7362499.1"/>
    <property type="molecule type" value="Genomic_DNA"/>
</dbReference>
<comment type="caution">
    <text evidence="1">The sequence shown here is derived from an EMBL/GenBank/DDBJ whole genome shotgun (WGS) entry which is preliminary data.</text>
</comment>
<name>A0A8H7D501_9AGAR</name>
<sequence length="94" mass="10722">MGGRAQLGRDCWHHSERKRWLPPQEEFLLSRDLDDVKQFMDQFGVAAAAEIRDDNGNTALRVLCGNGHPGCPFKDIFDYLLPPSHLLSFPSKQR</sequence>
<accession>A0A8H7D501</accession>
<proteinExistence type="predicted"/>